<dbReference type="Pfam" id="PF09917">
    <property type="entry name" value="DUF2147"/>
    <property type="match status" value="1"/>
</dbReference>
<dbReference type="EMBL" id="AWGB01000038">
    <property type="protein sequence ID" value="ESQ88378.1"/>
    <property type="molecule type" value="Genomic_DNA"/>
</dbReference>
<feature type="signal peptide" evidence="1">
    <location>
        <begin position="1"/>
        <end position="26"/>
    </location>
</feature>
<dbReference type="STRING" id="1121022.GCA_000376105_02310"/>
<comment type="caution">
    <text evidence="3">The sequence shown here is derived from an EMBL/GenBank/DDBJ whole genome shotgun (WGS) entry which is preliminary data.</text>
</comment>
<evidence type="ECO:0000256" key="1">
    <source>
        <dbReference type="SAM" id="SignalP"/>
    </source>
</evidence>
<gene>
    <name evidence="3" type="ORF">ABENE_16130</name>
</gene>
<evidence type="ECO:0000259" key="2">
    <source>
        <dbReference type="Pfam" id="PF09917"/>
    </source>
</evidence>
<evidence type="ECO:0000313" key="3">
    <source>
        <dbReference type="EMBL" id="ESQ88378.1"/>
    </source>
</evidence>
<keyword evidence="1" id="KW-0732">Signal</keyword>
<dbReference type="RefSeq" id="WP_018081976.1">
    <property type="nucleotide sequence ID" value="NZ_AQWM01000009.1"/>
</dbReference>
<organism evidence="3 4">
    <name type="scientific">Asticcacaulis benevestitus DSM 16100 = ATCC BAA-896</name>
    <dbReference type="NCBI Taxonomy" id="1121022"/>
    <lineage>
        <taxon>Bacteria</taxon>
        <taxon>Pseudomonadati</taxon>
        <taxon>Pseudomonadota</taxon>
        <taxon>Alphaproteobacteria</taxon>
        <taxon>Caulobacterales</taxon>
        <taxon>Caulobacteraceae</taxon>
        <taxon>Asticcacaulis</taxon>
    </lineage>
</organism>
<keyword evidence="4" id="KW-1185">Reference proteome</keyword>
<dbReference type="PATRIC" id="fig|1121022.4.peg.3280"/>
<evidence type="ECO:0000313" key="4">
    <source>
        <dbReference type="Proteomes" id="UP000017837"/>
    </source>
</evidence>
<feature type="domain" description="DUF2147" evidence="2">
    <location>
        <begin position="32"/>
        <end position="127"/>
    </location>
</feature>
<dbReference type="eggNOG" id="COG4731">
    <property type="taxonomic scope" value="Bacteria"/>
</dbReference>
<reference evidence="3 4" key="1">
    <citation type="journal article" date="2014" name="Nature">
        <title>Sequential evolution of bacterial morphology by co-option of a developmental regulator.</title>
        <authorList>
            <person name="Jiang C."/>
            <person name="Brown P.J."/>
            <person name="Ducret A."/>
            <person name="Brun Y.V."/>
        </authorList>
    </citation>
    <scope>NUCLEOTIDE SEQUENCE [LARGE SCALE GENOMIC DNA]</scope>
    <source>
        <strain evidence="3 4">DSM 16100</strain>
    </source>
</reference>
<dbReference type="PANTHER" id="PTHR36919:SF2">
    <property type="entry name" value="BLL6627 PROTEIN"/>
    <property type="match status" value="1"/>
</dbReference>
<dbReference type="Gene3D" id="2.40.128.520">
    <property type="match status" value="1"/>
</dbReference>
<accession>V4RAB6</accession>
<feature type="chain" id="PRO_5004725455" description="DUF2147 domain-containing protein" evidence="1">
    <location>
        <begin position="27"/>
        <end position="129"/>
    </location>
</feature>
<protein>
    <recommendedName>
        <fullName evidence="2">DUF2147 domain-containing protein</fullName>
    </recommendedName>
</protein>
<dbReference type="Proteomes" id="UP000017837">
    <property type="component" value="Unassembled WGS sequence"/>
</dbReference>
<name>V4RAB6_9CAUL</name>
<proteinExistence type="predicted"/>
<dbReference type="PANTHER" id="PTHR36919">
    <property type="entry name" value="BLR1215 PROTEIN"/>
    <property type="match status" value="1"/>
</dbReference>
<dbReference type="InterPro" id="IPR019223">
    <property type="entry name" value="DUF2147"/>
</dbReference>
<sequence>MMIKTLIAVAAGLALTTVSLAPAAHAEPSPEGNWSRGDGKAKVKIAPCGDDLCAVNTWIKAGTKDEKTGDKLVMTVAHSGDGHWKGKAYDPQRKLTYRLSMTVAESRMTTRGCVLGGLVCKGVDWTRLD</sequence>
<dbReference type="AlphaFoldDB" id="V4RAB6"/>